<accession>A0A4Y2DX56</accession>
<dbReference type="Proteomes" id="UP000499080">
    <property type="component" value="Unassembled WGS sequence"/>
</dbReference>
<sequence length="109" mass="12047">MLKPIIFLLPERLFNLSSDDSLRPRWLSGKVSALGPEGSRADRFANLGSFSPRTAPVGNLPVLRSREVRAGLRDLQNVLRAVPPLLPRLPLLLQPLLLLLSVALPHCVR</sequence>
<evidence type="ECO:0000313" key="2">
    <source>
        <dbReference type="Proteomes" id="UP000499080"/>
    </source>
</evidence>
<gene>
    <name evidence="1" type="ORF">AVEN_261707_1</name>
</gene>
<reference evidence="1 2" key="1">
    <citation type="journal article" date="2019" name="Sci. Rep.">
        <title>Orb-weaving spider Araneus ventricosus genome elucidates the spidroin gene catalogue.</title>
        <authorList>
            <person name="Kono N."/>
            <person name="Nakamura H."/>
            <person name="Ohtoshi R."/>
            <person name="Moran D.A.P."/>
            <person name="Shinohara A."/>
            <person name="Yoshida Y."/>
            <person name="Fujiwara M."/>
            <person name="Mori M."/>
            <person name="Tomita M."/>
            <person name="Arakawa K."/>
        </authorList>
    </citation>
    <scope>NUCLEOTIDE SEQUENCE [LARGE SCALE GENOMIC DNA]</scope>
</reference>
<organism evidence="1 2">
    <name type="scientific">Araneus ventricosus</name>
    <name type="common">Orbweaver spider</name>
    <name type="synonym">Epeira ventricosa</name>
    <dbReference type="NCBI Taxonomy" id="182803"/>
    <lineage>
        <taxon>Eukaryota</taxon>
        <taxon>Metazoa</taxon>
        <taxon>Ecdysozoa</taxon>
        <taxon>Arthropoda</taxon>
        <taxon>Chelicerata</taxon>
        <taxon>Arachnida</taxon>
        <taxon>Araneae</taxon>
        <taxon>Araneomorphae</taxon>
        <taxon>Entelegynae</taxon>
        <taxon>Araneoidea</taxon>
        <taxon>Araneidae</taxon>
        <taxon>Araneus</taxon>
    </lineage>
</organism>
<dbReference type="AlphaFoldDB" id="A0A4Y2DX56"/>
<dbReference type="EMBL" id="BGPR01000444">
    <property type="protein sequence ID" value="GBM20586.1"/>
    <property type="molecule type" value="Genomic_DNA"/>
</dbReference>
<name>A0A4Y2DX56_ARAVE</name>
<proteinExistence type="predicted"/>
<keyword evidence="2" id="KW-1185">Reference proteome</keyword>
<comment type="caution">
    <text evidence="1">The sequence shown here is derived from an EMBL/GenBank/DDBJ whole genome shotgun (WGS) entry which is preliminary data.</text>
</comment>
<protein>
    <submittedName>
        <fullName evidence="1">Uncharacterized protein</fullName>
    </submittedName>
</protein>
<evidence type="ECO:0000313" key="1">
    <source>
        <dbReference type="EMBL" id="GBM20586.1"/>
    </source>
</evidence>